<feature type="transmembrane region" description="Helical" evidence="7">
    <location>
        <begin position="144"/>
        <end position="167"/>
    </location>
</feature>
<feature type="transmembrane region" description="Helical" evidence="7">
    <location>
        <begin position="111"/>
        <end position="132"/>
    </location>
</feature>
<dbReference type="PANTHER" id="PTHR43744">
    <property type="entry name" value="ABC TRANSPORTER PERMEASE PROTEIN MG189-RELATED-RELATED"/>
    <property type="match status" value="1"/>
</dbReference>
<dbReference type="InterPro" id="IPR000515">
    <property type="entry name" value="MetI-like"/>
</dbReference>
<evidence type="ECO:0000256" key="1">
    <source>
        <dbReference type="ARBA" id="ARBA00004651"/>
    </source>
</evidence>
<comment type="subcellular location">
    <subcellularLocation>
        <location evidence="1 7">Cell membrane</location>
        <topology evidence="1 7">Multi-pass membrane protein</topology>
    </subcellularLocation>
</comment>
<proteinExistence type="inferred from homology"/>
<evidence type="ECO:0000313" key="9">
    <source>
        <dbReference type="EMBL" id="TCL44180.1"/>
    </source>
</evidence>
<dbReference type="PROSITE" id="PS50928">
    <property type="entry name" value="ABC_TM1"/>
    <property type="match status" value="1"/>
</dbReference>
<dbReference type="AlphaFoldDB" id="A0A9X8UKP5"/>
<keyword evidence="3" id="KW-1003">Cell membrane</keyword>
<comment type="similarity">
    <text evidence="7">Belongs to the binding-protein-dependent transport system permease family.</text>
</comment>
<keyword evidence="2 7" id="KW-0813">Transport</keyword>
<dbReference type="Gene3D" id="1.10.3720.10">
    <property type="entry name" value="MetI-like"/>
    <property type="match status" value="1"/>
</dbReference>
<feature type="transmembrane region" description="Helical" evidence="7">
    <location>
        <begin position="188"/>
        <end position="213"/>
    </location>
</feature>
<feature type="transmembrane region" description="Helical" evidence="7">
    <location>
        <begin position="12"/>
        <end position="35"/>
    </location>
</feature>
<dbReference type="PANTHER" id="PTHR43744:SF8">
    <property type="entry name" value="SN-GLYCEROL-3-PHOSPHATE TRANSPORT SYSTEM PERMEASE PROTEIN UGPE"/>
    <property type="match status" value="1"/>
</dbReference>
<keyword evidence="5 7" id="KW-1133">Transmembrane helix</keyword>
<dbReference type="SUPFAM" id="SSF161098">
    <property type="entry name" value="MetI-like"/>
    <property type="match status" value="1"/>
</dbReference>
<feature type="transmembrane region" description="Helical" evidence="7">
    <location>
        <begin position="75"/>
        <end position="99"/>
    </location>
</feature>
<accession>A0A9X8UKP5</accession>
<dbReference type="EMBL" id="SLUK01000003">
    <property type="protein sequence ID" value="TCL44180.1"/>
    <property type="molecule type" value="Genomic_DNA"/>
</dbReference>
<evidence type="ECO:0000256" key="2">
    <source>
        <dbReference type="ARBA" id="ARBA00022448"/>
    </source>
</evidence>
<comment type="caution">
    <text evidence="9">The sequence shown here is derived from an EMBL/GenBank/DDBJ whole genome shotgun (WGS) entry which is preliminary data.</text>
</comment>
<keyword evidence="4 7" id="KW-0812">Transmembrane</keyword>
<name>A0A9X8UKP5_9FIRM</name>
<reference evidence="9 10" key="1">
    <citation type="submission" date="2019-03" db="EMBL/GenBank/DDBJ databases">
        <title>Genomic Encyclopedia of Type Strains, Phase IV (KMG-IV): sequencing the most valuable type-strain genomes for metagenomic binning, comparative biology and taxonomic classification.</title>
        <authorList>
            <person name="Goeker M."/>
        </authorList>
    </citation>
    <scope>NUCLEOTIDE SEQUENCE [LARGE SCALE GENOMIC DNA]</scope>
    <source>
        <strain evidence="9 10">DSM 100433</strain>
    </source>
</reference>
<dbReference type="InterPro" id="IPR035906">
    <property type="entry name" value="MetI-like_sf"/>
</dbReference>
<dbReference type="Pfam" id="PF00528">
    <property type="entry name" value="BPD_transp_1"/>
    <property type="match status" value="1"/>
</dbReference>
<dbReference type="GO" id="GO:0055085">
    <property type="term" value="P:transmembrane transport"/>
    <property type="evidence" value="ECO:0007669"/>
    <property type="project" value="InterPro"/>
</dbReference>
<protein>
    <submittedName>
        <fullName evidence="9">Raffinose/stachyose/melibiose transport system permease protein</fullName>
    </submittedName>
</protein>
<sequence length="282" mass="31674">MKSSGIKLTAGQIVLRFLVILLFVVMLVGALYPMLWVAVSGFKSTTELLISPFKLPAEWSLKNYLGVWKIGISRFFLNSVFITVASSLLVAAVSALAAFPLSRYRFRSRRFWFLFLLCGLMLAPQVSLISNYKILQALHLYDSYLGLILVYTAFRVPYTMFLMWSYFMTVPKDIEEAACIDGCTSFMIFWRILVPISKPIMATGILLTARYVWNDFLFSLIYTESAALKTIPYGLNSLKGESGTDWGQLMAGMAISSIPIIILFICTQKYFVRGLTVGAVKG</sequence>
<evidence type="ECO:0000256" key="7">
    <source>
        <dbReference type="RuleBase" id="RU363032"/>
    </source>
</evidence>
<dbReference type="CDD" id="cd06261">
    <property type="entry name" value="TM_PBP2"/>
    <property type="match status" value="1"/>
</dbReference>
<feature type="domain" description="ABC transmembrane type-1" evidence="8">
    <location>
        <begin position="76"/>
        <end position="267"/>
    </location>
</feature>
<dbReference type="GO" id="GO:0005886">
    <property type="term" value="C:plasma membrane"/>
    <property type="evidence" value="ECO:0007669"/>
    <property type="project" value="UniProtKB-SubCell"/>
</dbReference>
<evidence type="ECO:0000256" key="3">
    <source>
        <dbReference type="ARBA" id="ARBA00022475"/>
    </source>
</evidence>
<evidence type="ECO:0000256" key="5">
    <source>
        <dbReference type="ARBA" id="ARBA00022989"/>
    </source>
</evidence>
<feature type="transmembrane region" description="Helical" evidence="7">
    <location>
        <begin position="246"/>
        <end position="266"/>
    </location>
</feature>
<keyword evidence="10" id="KW-1185">Reference proteome</keyword>
<evidence type="ECO:0000313" key="10">
    <source>
        <dbReference type="Proteomes" id="UP000294682"/>
    </source>
</evidence>
<keyword evidence="6 7" id="KW-0472">Membrane</keyword>
<evidence type="ECO:0000259" key="8">
    <source>
        <dbReference type="PROSITE" id="PS50928"/>
    </source>
</evidence>
<dbReference type="RefSeq" id="WP_132084265.1">
    <property type="nucleotide sequence ID" value="NZ_SLUK01000003.1"/>
</dbReference>
<evidence type="ECO:0000256" key="6">
    <source>
        <dbReference type="ARBA" id="ARBA00023136"/>
    </source>
</evidence>
<organism evidence="9 10">
    <name type="scientific">Harryflintia acetispora</name>
    <dbReference type="NCBI Taxonomy" id="1849041"/>
    <lineage>
        <taxon>Bacteria</taxon>
        <taxon>Bacillati</taxon>
        <taxon>Bacillota</taxon>
        <taxon>Clostridia</taxon>
        <taxon>Eubacteriales</taxon>
        <taxon>Oscillospiraceae</taxon>
        <taxon>Harryflintia</taxon>
    </lineage>
</organism>
<gene>
    <name evidence="9" type="ORF">EDD78_103218</name>
</gene>
<evidence type="ECO:0000256" key="4">
    <source>
        <dbReference type="ARBA" id="ARBA00022692"/>
    </source>
</evidence>
<dbReference type="Proteomes" id="UP000294682">
    <property type="component" value="Unassembled WGS sequence"/>
</dbReference>